<protein>
    <submittedName>
        <fullName evidence="1">Uncharacterized protein</fullName>
    </submittedName>
</protein>
<dbReference type="EMBL" id="VDFU01000005">
    <property type="protein sequence ID" value="TNC51091.1"/>
    <property type="molecule type" value="Genomic_DNA"/>
</dbReference>
<organism evidence="1 2">
    <name type="scientific">Rubellimicrobium rubrum</name>
    <dbReference type="NCBI Taxonomy" id="2585369"/>
    <lineage>
        <taxon>Bacteria</taxon>
        <taxon>Pseudomonadati</taxon>
        <taxon>Pseudomonadota</taxon>
        <taxon>Alphaproteobacteria</taxon>
        <taxon>Rhodobacterales</taxon>
        <taxon>Roseobacteraceae</taxon>
        <taxon>Rubellimicrobium</taxon>
    </lineage>
</organism>
<proteinExistence type="predicted"/>
<gene>
    <name evidence="1" type="ORF">FHG66_05925</name>
</gene>
<sequence>MTLVLAGHAFELEEDLWGDTPAEDRAYVEVGVFVLCDSAISTLDGRQTLDDDFQKIRRIQVMVREPQFYPDGHFNRYGPATIAGSVDVAFAGSALSAQAVFERAAAMLSDLRVSCDRSSLDGSLLYVLRSADERNPLTEGGAVRTWGDDTFTPADMAAISIQGAVADCLKRAIEDTFAAKRRICTSIEQFRSWRAEFVSASWCRRASTARLNLYRLAEAQDADGLLYFAVGQQEIPAGDLAVLGMRNEFEASAQACFNRAREGRTATIDAMREFMTRSIEQHRITGSREIGLPVREVRIPV</sequence>
<accession>A0A5C4N2D9</accession>
<evidence type="ECO:0000313" key="1">
    <source>
        <dbReference type="EMBL" id="TNC51091.1"/>
    </source>
</evidence>
<comment type="caution">
    <text evidence="1">The sequence shown here is derived from an EMBL/GenBank/DDBJ whole genome shotgun (WGS) entry which is preliminary data.</text>
</comment>
<dbReference type="OrthoDB" id="8560256at2"/>
<reference evidence="1 2" key="1">
    <citation type="submission" date="2019-06" db="EMBL/GenBank/DDBJ databases">
        <title>YIM 131921 draft genome.</title>
        <authorList>
            <person name="Jiang L."/>
        </authorList>
    </citation>
    <scope>NUCLEOTIDE SEQUENCE [LARGE SCALE GENOMIC DNA]</scope>
    <source>
        <strain evidence="1 2">YIM 131921</strain>
    </source>
</reference>
<dbReference type="Proteomes" id="UP000305887">
    <property type="component" value="Unassembled WGS sequence"/>
</dbReference>
<dbReference type="RefSeq" id="WP_139075833.1">
    <property type="nucleotide sequence ID" value="NZ_VDFU01000005.1"/>
</dbReference>
<name>A0A5C4N2D9_9RHOB</name>
<keyword evidence="2" id="KW-1185">Reference proteome</keyword>
<evidence type="ECO:0000313" key="2">
    <source>
        <dbReference type="Proteomes" id="UP000305887"/>
    </source>
</evidence>
<dbReference type="AlphaFoldDB" id="A0A5C4N2D9"/>